<evidence type="ECO:0000259" key="2">
    <source>
        <dbReference type="SMART" id="SM00470"/>
    </source>
</evidence>
<name>A0A9X1YCZ7_9PROT</name>
<feature type="region of interest" description="Disordered" evidence="1">
    <location>
        <begin position="379"/>
        <end position="431"/>
    </location>
</feature>
<dbReference type="CDD" id="cd16406">
    <property type="entry name" value="ParB_N_like"/>
    <property type="match status" value="1"/>
</dbReference>
<proteinExistence type="predicted"/>
<accession>A0A9X1YCZ7</accession>
<dbReference type="EMBL" id="JALPRX010000192">
    <property type="protein sequence ID" value="MCK8788154.1"/>
    <property type="molecule type" value="Genomic_DNA"/>
</dbReference>
<comment type="caution">
    <text evidence="3">The sequence shown here is derived from an EMBL/GenBank/DDBJ whole genome shotgun (WGS) entry which is preliminary data.</text>
</comment>
<dbReference type="SUPFAM" id="SSF110849">
    <property type="entry name" value="ParB/Sulfiredoxin"/>
    <property type="match status" value="1"/>
</dbReference>
<dbReference type="RefSeq" id="WP_248670195.1">
    <property type="nucleotide sequence ID" value="NZ_JALPRX010000192.1"/>
</dbReference>
<dbReference type="SUPFAM" id="SSF109709">
    <property type="entry name" value="KorB DNA-binding domain-like"/>
    <property type="match status" value="1"/>
</dbReference>
<feature type="domain" description="ParB-like N-terminal" evidence="2">
    <location>
        <begin position="10"/>
        <end position="111"/>
    </location>
</feature>
<evidence type="ECO:0000256" key="1">
    <source>
        <dbReference type="SAM" id="MobiDB-lite"/>
    </source>
</evidence>
<feature type="compositionally biased region" description="Basic and acidic residues" evidence="1">
    <location>
        <begin position="379"/>
        <end position="393"/>
    </location>
</feature>
<evidence type="ECO:0000313" key="3">
    <source>
        <dbReference type="EMBL" id="MCK8788154.1"/>
    </source>
</evidence>
<feature type="region of interest" description="Disordered" evidence="1">
    <location>
        <begin position="655"/>
        <end position="677"/>
    </location>
</feature>
<evidence type="ECO:0000313" key="4">
    <source>
        <dbReference type="Proteomes" id="UP001139516"/>
    </source>
</evidence>
<reference evidence="3" key="1">
    <citation type="submission" date="2022-04" db="EMBL/GenBank/DDBJ databases">
        <title>Roseomonas acroporae sp. nov., isolated from coral Acropora digitifera.</title>
        <authorList>
            <person name="Sun H."/>
        </authorList>
    </citation>
    <scope>NUCLEOTIDE SEQUENCE</scope>
    <source>
        <strain evidence="3">NAR14</strain>
    </source>
</reference>
<keyword evidence="4" id="KW-1185">Reference proteome</keyword>
<dbReference type="PANTHER" id="PTHR33375">
    <property type="entry name" value="CHROMOSOME-PARTITIONING PROTEIN PARB-RELATED"/>
    <property type="match status" value="1"/>
</dbReference>
<dbReference type="Gene3D" id="1.10.10.2830">
    <property type="match status" value="1"/>
</dbReference>
<dbReference type="SMART" id="SM00470">
    <property type="entry name" value="ParB"/>
    <property type="match status" value="1"/>
</dbReference>
<dbReference type="AlphaFoldDB" id="A0A9X1YCZ7"/>
<dbReference type="Pfam" id="PF02195">
    <property type="entry name" value="ParB_N"/>
    <property type="match status" value="1"/>
</dbReference>
<dbReference type="GO" id="GO:0005694">
    <property type="term" value="C:chromosome"/>
    <property type="evidence" value="ECO:0007669"/>
    <property type="project" value="TreeGrafter"/>
</dbReference>
<organism evidence="3 4">
    <name type="scientific">Roseomonas acroporae</name>
    <dbReference type="NCBI Taxonomy" id="2937791"/>
    <lineage>
        <taxon>Bacteria</taxon>
        <taxon>Pseudomonadati</taxon>
        <taxon>Pseudomonadota</taxon>
        <taxon>Alphaproteobacteria</taxon>
        <taxon>Acetobacterales</taxon>
        <taxon>Roseomonadaceae</taxon>
        <taxon>Roseomonas</taxon>
    </lineage>
</organism>
<dbReference type="FunFam" id="3.90.1530.30:FF:000002">
    <property type="entry name" value="Chromosome partitioning protein ParB"/>
    <property type="match status" value="1"/>
</dbReference>
<dbReference type="InterPro" id="IPR050336">
    <property type="entry name" value="Chromosome_partition/occlusion"/>
</dbReference>
<dbReference type="PANTHER" id="PTHR33375:SF7">
    <property type="entry name" value="CHROMOSOME 2-PARTITIONING PROTEIN PARB-RELATED"/>
    <property type="match status" value="1"/>
</dbReference>
<sequence length="677" mass="71289">MTDTIAHATAEIALSKLDPSPANVRRTGTGLGVEALAASIAAHGLLQSLAVRAKRDGAGRETGRYEVVAGGRRLAALRLLAKGKRLAKHAPIPCRVLDGADDAEASLAENTVRLDMHPADQFEAFAALHRGGEGLGVEEIAARFGVSAHTVRQRLRLAAVSPALVQAYRDEVLTLDHLMAFAVTEDREAQERVFAQLPAWQRSPDTIRRLLTNALVPATDRRVLLVGLDAYLAAGGRVQRDLFAEDGGGWIEDAALLERLVAERMEREAEAVRAEGWAWVAIGPEAQSQAWRCRRVWPAQVPLSAEDEARRAVLAARYDDLAAEHGSSDDLPEAVAAELDRIEAELDALDARERAFQPEDMAVAGAVVTLASDGTLRVERGYVRPEDEPKPDADEGGEAGAEAAGGVDPADRAEGGPAVGGGALPEPEDKAPALSAALQGELEAHRTAGLQAELAAQPDLALRVLLHGLATDAFYARYADTVARFSAHPPALAAACPGIADSPARQAVAAAEATWRGRLPDTQADLWPWLMAQDTAALLGLLAVCVARVADAGRDDWTTPRGAASIGGRVAEAAGLDMRRWWGVTAEGYLARVPKALILEAVREGAGGDAAHRLRDVKEAMVRDAAALLDGKGWLPRALRVPGTAVAGNAATNEAAEAGPAPLPCKAEPPALPQAAE</sequence>
<dbReference type="Gene3D" id="3.90.1530.30">
    <property type="match status" value="1"/>
</dbReference>
<dbReference type="Proteomes" id="UP001139516">
    <property type="component" value="Unassembled WGS sequence"/>
</dbReference>
<dbReference type="InterPro" id="IPR036086">
    <property type="entry name" value="ParB/Sulfiredoxin_sf"/>
</dbReference>
<gene>
    <name evidence="3" type="ORF">M0638_27780</name>
</gene>
<dbReference type="InterPro" id="IPR003115">
    <property type="entry name" value="ParB_N"/>
</dbReference>
<dbReference type="GO" id="GO:0007059">
    <property type="term" value="P:chromosome segregation"/>
    <property type="evidence" value="ECO:0007669"/>
    <property type="project" value="TreeGrafter"/>
</dbReference>
<protein>
    <submittedName>
        <fullName evidence="3">ParB/RepB/Spo0J family partition protein</fullName>
    </submittedName>
</protein>